<proteinExistence type="inferred from homology"/>
<evidence type="ECO:0000259" key="7">
    <source>
        <dbReference type="PROSITE" id="PS51935"/>
    </source>
</evidence>
<evidence type="ECO:0000256" key="1">
    <source>
        <dbReference type="ARBA" id="ARBA00007074"/>
    </source>
</evidence>
<evidence type="ECO:0000256" key="2">
    <source>
        <dbReference type="ARBA" id="ARBA00022670"/>
    </source>
</evidence>
<evidence type="ECO:0000256" key="6">
    <source>
        <dbReference type="SAM" id="SignalP"/>
    </source>
</evidence>
<dbReference type="InterPro" id="IPR051202">
    <property type="entry name" value="Peptidase_C40"/>
</dbReference>
<reference evidence="8" key="1">
    <citation type="submission" date="2023-07" db="EMBL/GenBank/DDBJ databases">
        <title>Genomic Encyclopedia of Type Strains, Phase IV (KMG-IV): sequencing the most valuable type-strain genomes for metagenomic binning, comparative biology and taxonomic classification.</title>
        <authorList>
            <person name="Goeker M."/>
        </authorList>
    </citation>
    <scope>NUCLEOTIDE SEQUENCE</scope>
    <source>
        <strain evidence="8">DSM 19659</strain>
    </source>
</reference>
<keyword evidence="2" id="KW-0645">Protease</keyword>
<dbReference type="Gene3D" id="3.90.1720.10">
    <property type="entry name" value="endopeptidase domain like (from Nostoc punctiforme)"/>
    <property type="match status" value="1"/>
</dbReference>
<dbReference type="PANTHER" id="PTHR47053:SF1">
    <property type="entry name" value="MUREIN DD-ENDOPEPTIDASE MEPH-RELATED"/>
    <property type="match status" value="1"/>
</dbReference>
<dbReference type="Pfam" id="PF00877">
    <property type="entry name" value="NLPC_P60"/>
    <property type="match status" value="1"/>
</dbReference>
<keyword evidence="4" id="KW-0788">Thiol protease</keyword>
<organism evidence="8 9">
    <name type="scientific">Moryella indoligenes</name>
    <dbReference type="NCBI Taxonomy" id="371674"/>
    <lineage>
        <taxon>Bacteria</taxon>
        <taxon>Bacillati</taxon>
        <taxon>Bacillota</taxon>
        <taxon>Clostridia</taxon>
        <taxon>Lachnospirales</taxon>
        <taxon>Lachnospiraceae</taxon>
        <taxon>Moryella</taxon>
    </lineage>
</organism>
<protein>
    <submittedName>
        <fullName evidence="8">Cell wall-associated NlpC family hydrolase</fullName>
    </submittedName>
</protein>
<dbReference type="GO" id="GO:0008234">
    <property type="term" value="F:cysteine-type peptidase activity"/>
    <property type="evidence" value="ECO:0007669"/>
    <property type="project" value="UniProtKB-KW"/>
</dbReference>
<dbReference type="PANTHER" id="PTHR47053">
    <property type="entry name" value="MUREIN DD-ENDOPEPTIDASE MEPH-RELATED"/>
    <property type="match status" value="1"/>
</dbReference>
<feature type="domain" description="NlpC/P60" evidence="7">
    <location>
        <begin position="75"/>
        <end position="195"/>
    </location>
</feature>
<dbReference type="GO" id="GO:0006508">
    <property type="term" value="P:proteolysis"/>
    <property type="evidence" value="ECO:0007669"/>
    <property type="project" value="UniProtKB-KW"/>
</dbReference>
<dbReference type="PROSITE" id="PS51935">
    <property type="entry name" value="NLPC_P60"/>
    <property type="match status" value="1"/>
</dbReference>
<gene>
    <name evidence="8" type="ORF">J2S20_000742</name>
</gene>
<dbReference type="Proteomes" id="UP001241537">
    <property type="component" value="Unassembled WGS sequence"/>
</dbReference>
<dbReference type="RefSeq" id="WP_307253312.1">
    <property type="nucleotide sequence ID" value="NZ_JAUSTO010000003.1"/>
</dbReference>
<evidence type="ECO:0000313" key="8">
    <source>
        <dbReference type="EMBL" id="MDQ0152060.1"/>
    </source>
</evidence>
<dbReference type="AlphaFoldDB" id="A0AAE3VA10"/>
<evidence type="ECO:0000256" key="5">
    <source>
        <dbReference type="SAM" id="MobiDB-lite"/>
    </source>
</evidence>
<dbReference type="InterPro" id="IPR038765">
    <property type="entry name" value="Papain-like_cys_pep_sf"/>
</dbReference>
<dbReference type="InterPro" id="IPR000064">
    <property type="entry name" value="NLP_P60_dom"/>
</dbReference>
<feature type="compositionally biased region" description="Low complexity" evidence="5">
    <location>
        <begin position="54"/>
        <end position="63"/>
    </location>
</feature>
<feature type="chain" id="PRO_5041939495" evidence="6">
    <location>
        <begin position="28"/>
        <end position="195"/>
    </location>
</feature>
<feature type="signal peptide" evidence="6">
    <location>
        <begin position="1"/>
        <end position="27"/>
    </location>
</feature>
<evidence type="ECO:0000256" key="4">
    <source>
        <dbReference type="ARBA" id="ARBA00022807"/>
    </source>
</evidence>
<feature type="region of interest" description="Disordered" evidence="5">
    <location>
        <begin position="44"/>
        <end position="63"/>
    </location>
</feature>
<keyword evidence="6" id="KW-0732">Signal</keyword>
<accession>A0AAE3VA10</accession>
<comment type="caution">
    <text evidence="8">The sequence shown here is derived from an EMBL/GenBank/DDBJ whole genome shotgun (WGS) entry which is preliminary data.</text>
</comment>
<name>A0AAE3VA10_9FIRM</name>
<comment type="similarity">
    <text evidence="1">Belongs to the peptidase C40 family.</text>
</comment>
<keyword evidence="3 8" id="KW-0378">Hydrolase</keyword>
<dbReference type="EMBL" id="JAUSTO010000003">
    <property type="protein sequence ID" value="MDQ0152060.1"/>
    <property type="molecule type" value="Genomic_DNA"/>
</dbReference>
<keyword evidence="9" id="KW-1185">Reference proteome</keyword>
<dbReference type="SUPFAM" id="SSF54001">
    <property type="entry name" value="Cysteine proteinases"/>
    <property type="match status" value="1"/>
</dbReference>
<evidence type="ECO:0000313" key="9">
    <source>
        <dbReference type="Proteomes" id="UP001241537"/>
    </source>
</evidence>
<evidence type="ECO:0000256" key="3">
    <source>
        <dbReference type="ARBA" id="ARBA00022801"/>
    </source>
</evidence>
<sequence>MNRMSRYFMALAFAAVLSAGVSVPSLAAVKITKNTADWVLEAEQKRAEQEAQEEAAAAEAAAAAEEAASAEAQEEAIRAQVVDYALSFVGGRYVYGGNDPHSGVDCSGFTRYVLGNAAGVALGRSSRDQAAEGTTVSADQMQPGDLLFYGRGSHVNHVAMYIGNGQIVHASTERTGIKVSNWNYRAPLRIASFLG</sequence>